<dbReference type="RefSeq" id="WP_088855265.1">
    <property type="nucleotide sequence ID" value="NZ_CP015103.1"/>
</dbReference>
<evidence type="ECO:0000313" key="2">
    <source>
        <dbReference type="Proteomes" id="UP000250125"/>
    </source>
</evidence>
<gene>
    <name evidence="1" type="ORF">A3L11_01775</name>
</gene>
<keyword evidence="2" id="KW-1185">Reference proteome</keyword>
<evidence type="ECO:0000313" key="1">
    <source>
        <dbReference type="EMBL" id="ASJ08022.1"/>
    </source>
</evidence>
<dbReference type="Proteomes" id="UP000250125">
    <property type="component" value="Chromosome"/>
</dbReference>
<dbReference type="GeneID" id="33316927"/>
<proteinExistence type="predicted"/>
<dbReference type="KEGG" id="tsl:A3L11_01775"/>
<reference evidence="1 2" key="1">
    <citation type="submission" date="2016-04" db="EMBL/GenBank/DDBJ databases">
        <title>Complete genome sequence of Thermococcus siculi type strain RG-20.</title>
        <authorList>
            <person name="Oger P.M."/>
        </authorList>
    </citation>
    <scope>NUCLEOTIDE SEQUENCE [LARGE SCALE GENOMIC DNA]</scope>
    <source>
        <strain evidence="1 2">RG-20</strain>
    </source>
</reference>
<name>A0A2Z2MHX2_9EURY</name>
<dbReference type="AlphaFoldDB" id="A0A2Z2MHX2"/>
<dbReference type="OrthoDB" id="93685at2157"/>
<dbReference type="EMBL" id="CP015103">
    <property type="protein sequence ID" value="ASJ08022.1"/>
    <property type="molecule type" value="Genomic_DNA"/>
</dbReference>
<organism evidence="1 2">
    <name type="scientific">Thermococcus siculi</name>
    <dbReference type="NCBI Taxonomy" id="72803"/>
    <lineage>
        <taxon>Archaea</taxon>
        <taxon>Methanobacteriati</taxon>
        <taxon>Methanobacteriota</taxon>
        <taxon>Thermococci</taxon>
        <taxon>Thermococcales</taxon>
        <taxon>Thermococcaceae</taxon>
        <taxon>Thermococcus</taxon>
    </lineage>
</organism>
<accession>A0A2Z2MHX2</accession>
<protein>
    <submittedName>
        <fullName evidence="1">Uncharacterized protein</fullName>
    </submittedName>
</protein>
<sequence length="286" mass="31867">MRWKVLVAIMVGLLVGAMNLGTVHAAQHLPGNTVEKVGVHKMVISINGTRVPVEQFNNGVIIIGKTPKIGREEILKRVNQMMIQRVLNRWNDVTIESNYANTISKSNYNYRVTTFKLNANDDKKIKLSVGTALSAKFRIDYYDPIETIDFSVYNYAYSTAVSDHPPYITYYYECKSIALNNRLSFSGESFVSSTEVAFTISIPPGFTVGVSDSSSVVSIDGSFGKNSVYNHDSISNTYEDSLTSYDYFKVRIYRVTSYPKATFEVKTGTFRTLGTSTSVSVDSSAF</sequence>